<keyword evidence="2" id="KW-1133">Transmembrane helix</keyword>
<accession>A0A508X285</accession>
<organism evidence="3">
    <name type="scientific">Sinorhizobium medicae</name>
    <dbReference type="NCBI Taxonomy" id="110321"/>
    <lineage>
        <taxon>Bacteria</taxon>
        <taxon>Pseudomonadati</taxon>
        <taxon>Pseudomonadota</taxon>
        <taxon>Alphaproteobacteria</taxon>
        <taxon>Hyphomicrobiales</taxon>
        <taxon>Rhizobiaceae</taxon>
        <taxon>Sinorhizobium/Ensifer group</taxon>
        <taxon>Sinorhizobium</taxon>
    </lineage>
</organism>
<feature type="compositionally biased region" description="Basic and acidic residues" evidence="1">
    <location>
        <begin position="151"/>
        <end position="169"/>
    </location>
</feature>
<dbReference type="EMBL" id="CABFNB010000121">
    <property type="protein sequence ID" value="VTZ63938.1"/>
    <property type="molecule type" value="Genomic_DNA"/>
</dbReference>
<evidence type="ECO:0008006" key="4">
    <source>
        <dbReference type="Google" id="ProtNLM"/>
    </source>
</evidence>
<feature type="transmembrane region" description="Helical" evidence="2">
    <location>
        <begin position="76"/>
        <end position="95"/>
    </location>
</feature>
<dbReference type="InterPro" id="IPR007251">
    <property type="entry name" value="Iron_permease_Fet4"/>
</dbReference>
<evidence type="ECO:0000256" key="1">
    <source>
        <dbReference type="SAM" id="MobiDB-lite"/>
    </source>
</evidence>
<keyword evidence="2" id="KW-0812">Transmembrane</keyword>
<dbReference type="AlphaFoldDB" id="A0A508X285"/>
<name>A0A508X285_9HYPH</name>
<sequence>MRPHSLRMQKSELMAGLRVDQRINKRGYPMPKANGFSRFASAVAEYAGRPAVFVLALALIGAWAVTGPIFGFSQTWQLVVNTGTTIVTFLMVFVLQNTQNRDGRALQAKLDELILTSSAENRYVGIETLDEKELKRLAEILRKHAHDQDDDALREKVSSAAERRGSGKS</sequence>
<gene>
    <name evidence="3" type="ORF">EMEDMD4_530145</name>
</gene>
<feature type="region of interest" description="Disordered" evidence="1">
    <location>
        <begin position="145"/>
        <end position="169"/>
    </location>
</feature>
<proteinExistence type="predicted"/>
<protein>
    <recommendedName>
        <fullName evidence="4">Low affinity iron permease family protein</fullName>
    </recommendedName>
</protein>
<keyword evidence="2" id="KW-0472">Membrane</keyword>
<dbReference type="GO" id="GO:0055085">
    <property type="term" value="P:transmembrane transport"/>
    <property type="evidence" value="ECO:0007669"/>
    <property type="project" value="InterPro"/>
</dbReference>
<evidence type="ECO:0000313" key="3">
    <source>
        <dbReference type="EMBL" id="VTZ63938.1"/>
    </source>
</evidence>
<dbReference type="Pfam" id="PF04120">
    <property type="entry name" value="Iron_permease"/>
    <property type="match status" value="1"/>
</dbReference>
<dbReference type="Proteomes" id="UP000507954">
    <property type="component" value="Unassembled WGS sequence"/>
</dbReference>
<feature type="transmembrane region" description="Helical" evidence="2">
    <location>
        <begin position="51"/>
        <end position="70"/>
    </location>
</feature>
<reference evidence="3" key="1">
    <citation type="submission" date="2019-06" db="EMBL/GenBank/DDBJ databases">
        <authorList>
            <person name="Le Quere A."/>
            <person name="Colella S."/>
        </authorList>
    </citation>
    <scope>NUCLEOTIDE SEQUENCE</scope>
    <source>
        <strain evidence="3">EmedicaeMD41</strain>
    </source>
</reference>
<evidence type="ECO:0000256" key="2">
    <source>
        <dbReference type="SAM" id="Phobius"/>
    </source>
</evidence>